<dbReference type="InterPro" id="IPR036188">
    <property type="entry name" value="FAD/NAD-bd_sf"/>
</dbReference>
<dbReference type="NCBIfam" id="TIGR02352">
    <property type="entry name" value="thiamin_ThiO"/>
    <property type="match status" value="1"/>
</dbReference>
<dbReference type="InterPro" id="IPR006076">
    <property type="entry name" value="FAD-dep_OxRdtase"/>
</dbReference>
<dbReference type="SUPFAM" id="SSF54373">
    <property type="entry name" value="FAD-linked reductases, C-terminal domain"/>
    <property type="match status" value="1"/>
</dbReference>
<reference evidence="6 7" key="1">
    <citation type="journal article" date="2019" name="Nat. Microbiol.">
        <title>Mediterranean grassland soil C-N compound turnover is dependent on rainfall and depth, and is mediated by genomically divergent microorganisms.</title>
        <authorList>
            <person name="Diamond S."/>
            <person name="Andeer P.F."/>
            <person name="Li Z."/>
            <person name="Crits-Christoph A."/>
            <person name="Burstein D."/>
            <person name="Anantharaman K."/>
            <person name="Lane K.R."/>
            <person name="Thomas B.C."/>
            <person name="Pan C."/>
            <person name="Northen T.R."/>
            <person name="Banfield J.F."/>
        </authorList>
    </citation>
    <scope>NUCLEOTIDE SEQUENCE [LARGE SCALE GENOMIC DNA]</scope>
    <source>
        <strain evidence="6">WS_4</strain>
    </source>
</reference>
<evidence type="ECO:0000256" key="3">
    <source>
        <dbReference type="ARBA" id="ARBA00023002"/>
    </source>
</evidence>
<dbReference type="GO" id="GO:0009229">
    <property type="term" value="P:thiamine diphosphate biosynthetic process"/>
    <property type="evidence" value="ECO:0007669"/>
    <property type="project" value="UniProtKB-UniPathway"/>
</dbReference>
<feature type="domain" description="FAD dependent oxidoreductase" evidence="5">
    <location>
        <begin position="9"/>
        <end position="350"/>
    </location>
</feature>
<dbReference type="GO" id="GO:0009228">
    <property type="term" value="P:thiamine biosynthetic process"/>
    <property type="evidence" value="ECO:0007669"/>
    <property type="project" value="UniProtKB-KW"/>
</dbReference>
<evidence type="ECO:0000259" key="5">
    <source>
        <dbReference type="Pfam" id="PF01266"/>
    </source>
</evidence>
<name>A0A538SKP4_UNCEI</name>
<dbReference type="PANTHER" id="PTHR13847:SF289">
    <property type="entry name" value="GLYCINE OXIDASE"/>
    <property type="match status" value="1"/>
</dbReference>
<evidence type="ECO:0000256" key="4">
    <source>
        <dbReference type="SAM" id="MobiDB-lite"/>
    </source>
</evidence>
<dbReference type="SUPFAM" id="SSF51905">
    <property type="entry name" value="FAD/NAD(P)-binding domain"/>
    <property type="match status" value="1"/>
</dbReference>
<dbReference type="PANTHER" id="PTHR13847">
    <property type="entry name" value="SARCOSINE DEHYDROGENASE-RELATED"/>
    <property type="match status" value="1"/>
</dbReference>
<dbReference type="EC" id="1.4.3.19" evidence="6"/>
<comment type="caution">
    <text evidence="6">The sequence shown here is derived from an EMBL/GenBank/DDBJ whole genome shotgun (WGS) entry which is preliminary data.</text>
</comment>
<evidence type="ECO:0000313" key="6">
    <source>
        <dbReference type="EMBL" id="TMQ51939.1"/>
    </source>
</evidence>
<gene>
    <name evidence="6" type="primary">thiO</name>
    <name evidence="6" type="ORF">E6K74_12855</name>
</gene>
<keyword evidence="3 6" id="KW-0560">Oxidoreductase</keyword>
<sequence>MARDAGPKVLLIGGGIIGCSLARELAGAGCRVTLLERDRVGSEASSAAAGILCAQLDAESPSPLLELGMESFRLFADFAAGVWKESGIDPEMDPAGTLVLDLTREDEAASRRLLSWQQQAGLPVERLSAKEIAGVEAGLSDNILGGLFFPRSGRVNPVALTRALAVAARGRGAEIREGCPVVSLRESGDRVAGVVLAGGEVLEADLVVIASGAWSSALLGRVGVAVIPVRGQMLVFEARRRPRRHVLVTPRAYLVFRRDGTVLAGSTLERAGFQKAVTPKAVMKLTASALALDPTLEGADFAGSWSGLRPGTSDGLPLLGPVRPGLLAATGHYRNGILLAPVTAALLAEWILRGKTSHSLEPFSPHRQPSSPAAEEVS</sequence>
<dbReference type="UniPathway" id="UPA00060"/>
<dbReference type="PROSITE" id="PS51257">
    <property type="entry name" value="PROKAR_LIPOPROTEIN"/>
    <property type="match status" value="1"/>
</dbReference>
<feature type="region of interest" description="Disordered" evidence="4">
    <location>
        <begin position="359"/>
        <end position="378"/>
    </location>
</feature>
<keyword evidence="2" id="KW-0784">Thiamine biosynthesis</keyword>
<evidence type="ECO:0000313" key="7">
    <source>
        <dbReference type="Proteomes" id="UP000319829"/>
    </source>
</evidence>
<proteinExistence type="predicted"/>
<accession>A0A538SKP4</accession>
<dbReference type="GO" id="GO:0050660">
    <property type="term" value="F:flavin adenine dinucleotide binding"/>
    <property type="evidence" value="ECO:0007669"/>
    <property type="project" value="InterPro"/>
</dbReference>
<dbReference type="Gene3D" id="3.50.50.60">
    <property type="entry name" value="FAD/NAD(P)-binding domain"/>
    <property type="match status" value="1"/>
</dbReference>
<protein>
    <submittedName>
        <fullName evidence="6">Glycine oxidase ThiO</fullName>
        <ecNumber evidence="6">1.4.3.19</ecNumber>
    </submittedName>
</protein>
<dbReference type="GO" id="GO:0043799">
    <property type="term" value="F:glycine oxidase activity"/>
    <property type="evidence" value="ECO:0007669"/>
    <property type="project" value="UniProtKB-EC"/>
</dbReference>
<comment type="pathway">
    <text evidence="1">Cofactor biosynthesis; thiamine diphosphate biosynthesis.</text>
</comment>
<dbReference type="Gene3D" id="3.30.9.10">
    <property type="entry name" value="D-Amino Acid Oxidase, subunit A, domain 2"/>
    <property type="match status" value="1"/>
</dbReference>
<dbReference type="AlphaFoldDB" id="A0A538SKP4"/>
<dbReference type="Proteomes" id="UP000319829">
    <property type="component" value="Unassembled WGS sequence"/>
</dbReference>
<evidence type="ECO:0000256" key="2">
    <source>
        <dbReference type="ARBA" id="ARBA00022977"/>
    </source>
</evidence>
<organism evidence="6 7">
    <name type="scientific">Eiseniibacteriota bacterium</name>
    <dbReference type="NCBI Taxonomy" id="2212470"/>
    <lineage>
        <taxon>Bacteria</taxon>
        <taxon>Candidatus Eiseniibacteriota</taxon>
    </lineage>
</organism>
<dbReference type="InterPro" id="IPR012727">
    <property type="entry name" value="Gly_oxidase_ThiO"/>
</dbReference>
<dbReference type="GO" id="GO:0005737">
    <property type="term" value="C:cytoplasm"/>
    <property type="evidence" value="ECO:0007669"/>
    <property type="project" value="TreeGrafter"/>
</dbReference>
<evidence type="ECO:0000256" key="1">
    <source>
        <dbReference type="ARBA" id="ARBA00004948"/>
    </source>
</evidence>
<dbReference type="Pfam" id="PF01266">
    <property type="entry name" value="DAO"/>
    <property type="match status" value="1"/>
</dbReference>
<dbReference type="EMBL" id="VBOU01000125">
    <property type="protein sequence ID" value="TMQ51939.1"/>
    <property type="molecule type" value="Genomic_DNA"/>
</dbReference>